<evidence type="ECO:0000313" key="2">
    <source>
        <dbReference type="Proteomes" id="UP000749646"/>
    </source>
</evidence>
<protein>
    <submittedName>
        <fullName evidence="1">Uncharacterized protein</fullName>
    </submittedName>
</protein>
<feature type="non-terminal residue" evidence="1">
    <location>
        <position position="1"/>
    </location>
</feature>
<dbReference type="AlphaFoldDB" id="A0A9P6LU85"/>
<comment type="caution">
    <text evidence="1">The sequence shown here is derived from an EMBL/GenBank/DDBJ whole genome shotgun (WGS) entry which is preliminary data.</text>
</comment>
<name>A0A9P6LU85_9FUNG</name>
<proteinExistence type="predicted"/>
<dbReference type="Proteomes" id="UP000749646">
    <property type="component" value="Unassembled WGS sequence"/>
</dbReference>
<gene>
    <name evidence="1" type="ORF">BGZ65_012232</name>
</gene>
<organism evidence="1 2">
    <name type="scientific">Modicella reniformis</name>
    <dbReference type="NCBI Taxonomy" id="1440133"/>
    <lineage>
        <taxon>Eukaryota</taxon>
        <taxon>Fungi</taxon>
        <taxon>Fungi incertae sedis</taxon>
        <taxon>Mucoromycota</taxon>
        <taxon>Mortierellomycotina</taxon>
        <taxon>Mortierellomycetes</taxon>
        <taxon>Mortierellales</taxon>
        <taxon>Mortierellaceae</taxon>
        <taxon>Modicella</taxon>
    </lineage>
</organism>
<accession>A0A9P6LU85</accession>
<keyword evidence="2" id="KW-1185">Reference proteome</keyword>
<sequence>RHRWDARKARDEEYYRIAESLLKIVGETCGAKREDNIKVVIWPWQASVRIIAPCEAPSIKDGCDDQFHKTDHGGYIVKYPGDIGHHHRTDIKLGIKAGEYIVGAPLLRSNSSLIKEMPP</sequence>
<reference evidence="1" key="1">
    <citation type="journal article" date="2020" name="Fungal Divers.">
        <title>Resolving the Mortierellaceae phylogeny through synthesis of multi-gene phylogenetics and phylogenomics.</title>
        <authorList>
            <person name="Vandepol N."/>
            <person name="Liber J."/>
            <person name="Desiro A."/>
            <person name="Na H."/>
            <person name="Kennedy M."/>
            <person name="Barry K."/>
            <person name="Grigoriev I.V."/>
            <person name="Miller A.N."/>
            <person name="O'Donnell K."/>
            <person name="Stajich J.E."/>
            <person name="Bonito G."/>
        </authorList>
    </citation>
    <scope>NUCLEOTIDE SEQUENCE</scope>
    <source>
        <strain evidence="1">MES-2147</strain>
    </source>
</reference>
<evidence type="ECO:0000313" key="1">
    <source>
        <dbReference type="EMBL" id="KAF9944323.1"/>
    </source>
</evidence>
<feature type="non-terminal residue" evidence="1">
    <location>
        <position position="119"/>
    </location>
</feature>
<dbReference type="EMBL" id="JAAAHW010008434">
    <property type="protein sequence ID" value="KAF9944323.1"/>
    <property type="molecule type" value="Genomic_DNA"/>
</dbReference>